<evidence type="ECO:0000313" key="1">
    <source>
        <dbReference type="EMBL" id="CAH6923803.1"/>
    </source>
</evidence>
<accession>A0AAU9ZZN3</accession>
<dbReference type="Proteomes" id="UP001152836">
    <property type="component" value="Unassembled WGS sequence"/>
</dbReference>
<proteinExistence type="predicted"/>
<dbReference type="EMBL" id="CALSGD010001524">
    <property type="protein sequence ID" value="CAH6923803.1"/>
    <property type="molecule type" value="Genomic_DNA"/>
</dbReference>
<dbReference type="AlphaFoldDB" id="A0AAU9ZZN3"/>
<sequence>MPFKGGSPGPGTQQSNMPLCCPHVVIIGSADEPPSFSRLTYVPSVVSELES</sequence>
<keyword evidence="2" id="KW-1185">Reference proteome</keyword>
<organism evidence="1 2">
    <name type="scientific">Phodopus roborovskii</name>
    <name type="common">Roborovski's desert hamster</name>
    <name type="synonym">Cricetulus roborovskii</name>
    <dbReference type="NCBI Taxonomy" id="109678"/>
    <lineage>
        <taxon>Eukaryota</taxon>
        <taxon>Metazoa</taxon>
        <taxon>Chordata</taxon>
        <taxon>Craniata</taxon>
        <taxon>Vertebrata</taxon>
        <taxon>Euteleostomi</taxon>
        <taxon>Mammalia</taxon>
        <taxon>Eutheria</taxon>
        <taxon>Euarchontoglires</taxon>
        <taxon>Glires</taxon>
        <taxon>Rodentia</taxon>
        <taxon>Myomorpha</taxon>
        <taxon>Muroidea</taxon>
        <taxon>Cricetidae</taxon>
        <taxon>Cricetinae</taxon>
        <taxon>Phodopus</taxon>
    </lineage>
</organism>
<comment type="caution">
    <text evidence="1">The sequence shown here is derived from an EMBL/GenBank/DDBJ whole genome shotgun (WGS) entry which is preliminary data.</text>
</comment>
<protein>
    <submittedName>
        <fullName evidence="1">Gm16253 protein</fullName>
    </submittedName>
</protein>
<evidence type="ECO:0000313" key="2">
    <source>
        <dbReference type="Proteomes" id="UP001152836"/>
    </source>
</evidence>
<gene>
    <name evidence="1" type="primary">Gm16253</name>
    <name evidence="1" type="ORF">PHOROB_LOCUS12936</name>
</gene>
<reference evidence="1" key="1">
    <citation type="submission" date="2022-06" db="EMBL/GenBank/DDBJ databases">
        <authorList>
            <person name="Andreotti S."/>
            <person name="Wyler E."/>
        </authorList>
    </citation>
    <scope>NUCLEOTIDE SEQUENCE</scope>
</reference>
<name>A0AAU9ZZN3_PHORO</name>